<evidence type="ECO:0000256" key="1">
    <source>
        <dbReference type="ARBA" id="ARBA00022723"/>
    </source>
</evidence>
<dbReference type="Pfam" id="PF00271">
    <property type="entry name" value="Helicase_C"/>
    <property type="match status" value="1"/>
</dbReference>
<dbReference type="SMART" id="SM00487">
    <property type="entry name" value="DEXDc"/>
    <property type="match status" value="1"/>
</dbReference>
<dbReference type="SUPFAM" id="SSF52540">
    <property type="entry name" value="P-loop containing nucleoside triphosphate hydrolases"/>
    <property type="match status" value="2"/>
</dbReference>
<gene>
    <name evidence="10" type="ORF">BJ322DRAFT_539482</name>
</gene>
<dbReference type="InterPro" id="IPR001650">
    <property type="entry name" value="Helicase_C-like"/>
</dbReference>
<keyword evidence="1" id="KW-0479">Metal-binding</keyword>
<dbReference type="InterPro" id="IPR038718">
    <property type="entry name" value="SNF2-like_sf"/>
</dbReference>
<dbReference type="Proteomes" id="UP000736335">
    <property type="component" value="Unassembled WGS sequence"/>
</dbReference>
<name>A0A9P6HME4_9AGAM</name>
<protein>
    <submittedName>
        <fullName evidence="10">P-loop containing nucleoside triphosphate hydrolase protein</fullName>
    </submittedName>
</protein>
<dbReference type="SMART" id="SM00249">
    <property type="entry name" value="PHD"/>
    <property type="match status" value="2"/>
</dbReference>
<dbReference type="AlphaFoldDB" id="A0A9P6HME4"/>
<dbReference type="PROSITE" id="PS01359">
    <property type="entry name" value="ZF_PHD_1"/>
    <property type="match status" value="1"/>
</dbReference>
<dbReference type="InterPro" id="IPR000330">
    <property type="entry name" value="SNF2_N"/>
</dbReference>
<keyword evidence="3" id="KW-0863">Zinc-finger</keyword>
<dbReference type="PROSITE" id="PS51194">
    <property type="entry name" value="HELICASE_CTER"/>
    <property type="match status" value="1"/>
</dbReference>
<dbReference type="InterPro" id="IPR011011">
    <property type="entry name" value="Znf_FYVE_PHD"/>
</dbReference>
<keyword evidence="11" id="KW-1185">Reference proteome</keyword>
<evidence type="ECO:0000259" key="8">
    <source>
        <dbReference type="PROSITE" id="PS51192"/>
    </source>
</evidence>
<evidence type="ECO:0000256" key="5">
    <source>
        <dbReference type="ARBA" id="ARBA00022833"/>
    </source>
</evidence>
<dbReference type="InterPro" id="IPR013083">
    <property type="entry name" value="Znf_RING/FYVE/PHD"/>
</dbReference>
<dbReference type="Gene3D" id="3.40.50.300">
    <property type="entry name" value="P-loop containing nucleotide triphosphate hydrolases"/>
    <property type="match status" value="1"/>
</dbReference>
<dbReference type="SMART" id="SM00490">
    <property type="entry name" value="HELICc"/>
    <property type="match status" value="1"/>
</dbReference>
<keyword evidence="4 10" id="KW-0378">Hydrolase</keyword>
<evidence type="ECO:0000256" key="4">
    <source>
        <dbReference type="ARBA" id="ARBA00022801"/>
    </source>
</evidence>
<dbReference type="CDD" id="cd18793">
    <property type="entry name" value="SF2_C_SNF"/>
    <property type="match status" value="1"/>
</dbReference>
<accession>A0A9P6HME4</accession>
<feature type="domain" description="Helicase C-terminal" evidence="9">
    <location>
        <begin position="506"/>
        <end position="670"/>
    </location>
</feature>
<evidence type="ECO:0000259" key="9">
    <source>
        <dbReference type="PROSITE" id="PS51194"/>
    </source>
</evidence>
<dbReference type="EMBL" id="WIUZ02000003">
    <property type="protein sequence ID" value="KAF9789515.1"/>
    <property type="molecule type" value="Genomic_DNA"/>
</dbReference>
<proteinExistence type="predicted"/>
<dbReference type="InterPro" id="IPR019786">
    <property type="entry name" value="Zinc_finger_PHD-type_CS"/>
</dbReference>
<reference evidence="10" key="2">
    <citation type="submission" date="2020-11" db="EMBL/GenBank/DDBJ databases">
        <authorList>
            <consortium name="DOE Joint Genome Institute"/>
            <person name="Kuo A."/>
            <person name="Miyauchi S."/>
            <person name="Kiss E."/>
            <person name="Drula E."/>
            <person name="Kohler A."/>
            <person name="Sanchez-Garcia M."/>
            <person name="Andreopoulos B."/>
            <person name="Barry K.W."/>
            <person name="Bonito G."/>
            <person name="Buee M."/>
            <person name="Carver A."/>
            <person name="Chen C."/>
            <person name="Cichocki N."/>
            <person name="Clum A."/>
            <person name="Culley D."/>
            <person name="Crous P.W."/>
            <person name="Fauchery L."/>
            <person name="Girlanda M."/>
            <person name="Hayes R."/>
            <person name="Keri Z."/>
            <person name="Labutti K."/>
            <person name="Lipzen A."/>
            <person name="Lombard V."/>
            <person name="Magnuson J."/>
            <person name="Maillard F."/>
            <person name="Morin E."/>
            <person name="Murat C."/>
            <person name="Nolan M."/>
            <person name="Ohm R."/>
            <person name="Pangilinan J."/>
            <person name="Pereira M."/>
            <person name="Perotto S."/>
            <person name="Peter M."/>
            <person name="Riley R."/>
            <person name="Sitrit Y."/>
            <person name="Stielow B."/>
            <person name="Szollosi G."/>
            <person name="Zifcakova L."/>
            <person name="Stursova M."/>
            <person name="Spatafora J.W."/>
            <person name="Tedersoo L."/>
            <person name="Vaario L.-M."/>
            <person name="Yamada A."/>
            <person name="Yan M."/>
            <person name="Wang P."/>
            <person name="Xu J."/>
            <person name="Bruns T."/>
            <person name="Baldrian P."/>
            <person name="Vilgalys R."/>
            <person name="Henrissat B."/>
            <person name="Grigoriev I.V."/>
            <person name="Hibbett D."/>
            <person name="Nagy L.G."/>
            <person name="Martin F.M."/>
        </authorList>
    </citation>
    <scope>NUCLEOTIDE SEQUENCE</scope>
    <source>
        <strain evidence="10">UH-Tt-Lm1</strain>
    </source>
</reference>
<keyword evidence="2" id="KW-0547">Nucleotide-binding</keyword>
<evidence type="ECO:0000313" key="11">
    <source>
        <dbReference type="Proteomes" id="UP000736335"/>
    </source>
</evidence>
<sequence>MSQVIVISDDEQDEVYIPRRPNFSSPIPPGRFLGKPESPESPGERRLKVNLKVGPPIHKKRRRPSDLEPMEVQPEPSNAKKVKREERKALTIVINSQKVQAVAAQHRWIYHYKHLFIPLVGRKSNFFTHLDAEMEGLAPEKRAIVDFEDIEKQPKLIKGGQMKDYQLQGLSFLAWMHKNGVNSILGDEMGLGKTLQTLSLLAYVKENSCGTRSDPHLVICPLSVLSSWLNESARWVPSFRTLRFHGQASERTRLKNNIRDGETIDLCITTYDSFVAEHGLFKSKRWNYCVLDEGHKIKNSGTAIASKLQGIGASHRLVLTGTPVHNNLGELWGLLHWLYPSIFTSATQNQFQESFDLSRGSYSLPFLTAAKKLLEKIMIRRTKANVETTVPPKEELTVFLPLTEAQRFWTYRLLTRMDTMDLKTIFTSKIEADSDDIIDHGRRQVQEILREEMDQKKAKPAAWKRLMNLLIQLRMVCDHPYILHDAEPSPYAIGEHLVASSSKLIVIDKILGDILPKGERVLIFSQWTSMHDLLEDFMGLRKIPYARLDGSTSRPRRNLDIRLFQQEKSPYQVFLISTKAGGLGINLTKATTVIMVDSDWNPQNDLQAIARAHRIGQTKTVKVYRLICRGSVEDQMLDRIRRKLFLSLKVIGSAEVSPSEESSLGTAELMDILRRGSSALSTDGDELTLAKFLKAPIEYILEVSRRMDKVKETKVKSELPAKQVNKVKKEQDVDPEIDQRVLRDVEEEEMRLLKGIALVKSRLFEGKLVERGSGNKDIAEAWKNVQERARVDRLVMVDGIQVVADHIAPLTASGVTPVKKGKGRPKFEHEDWCNTCRDGGELVMCHGCPRVFHPECYGYSKAHVARAPMMMCSQHKCHLCLRTTGDAGGMLFRCQTCPQAFCEDCLPEDDIDAIGDTLPEFLVLGFRATSTVYFIRCHDCQDDFKKDPSKLKSWQEEFAETEEKLRAVLNLGP</sequence>
<dbReference type="PROSITE" id="PS51192">
    <property type="entry name" value="HELICASE_ATP_BIND_1"/>
    <property type="match status" value="1"/>
</dbReference>
<dbReference type="GO" id="GO:0016787">
    <property type="term" value="F:hydrolase activity"/>
    <property type="evidence" value="ECO:0007669"/>
    <property type="project" value="UniProtKB-KW"/>
</dbReference>
<evidence type="ECO:0000256" key="7">
    <source>
        <dbReference type="SAM" id="MobiDB-lite"/>
    </source>
</evidence>
<evidence type="ECO:0000256" key="3">
    <source>
        <dbReference type="ARBA" id="ARBA00022771"/>
    </source>
</evidence>
<keyword evidence="6" id="KW-0067">ATP-binding</keyword>
<comment type="caution">
    <text evidence="10">The sequence shown here is derived from an EMBL/GenBank/DDBJ whole genome shotgun (WGS) entry which is preliminary data.</text>
</comment>
<evidence type="ECO:0000313" key="10">
    <source>
        <dbReference type="EMBL" id="KAF9789515.1"/>
    </source>
</evidence>
<dbReference type="Pfam" id="PF00176">
    <property type="entry name" value="SNF2-rel_dom"/>
    <property type="match status" value="1"/>
</dbReference>
<reference evidence="10" key="1">
    <citation type="journal article" date="2020" name="Nat. Commun.">
        <title>Large-scale genome sequencing of mycorrhizal fungi provides insights into the early evolution of symbiotic traits.</title>
        <authorList>
            <person name="Miyauchi S."/>
            <person name="Kiss E."/>
            <person name="Kuo A."/>
            <person name="Drula E."/>
            <person name="Kohler A."/>
            <person name="Sanchez-Garcia M."/>
            <person name="Morin E."/>
            <person name="Andreopoulos B."/>
            <person name="Barry K.W."/>
            <person name="Bonito G."/>
            <person name="Buee M."/>
            <person name="Carver A."/>
            <person name="Chen C."/>
            <person name="Cichocki N."/>
            <person name="Clum A."/>
            <person name="Culley D."/>
            <person name="Crous P.W."/>
            <person name="Fauchery L."/>
            <person name="Girlanda M."/>
            <person name="Hayes R.D."/>
            <person name="Keri Z."/>
            <person name="LaButti K."/>
            <person name="Lipzen A."/>
            <person name="Lombard V."/>
            <person name="Magnuson J."/>
            <person name="Maillard F."/>
            <person name="Murat C."/>
            <person name="Nolan M."/>
            <person name="Ohm R.A."/>
            <person name="Pangilinan J."/>
            <person name="Pereira M.F."/>
            <person name="Perotto S."/>
            <person name="Peter M."/>
            <person name="Pfister S."/>
            <person name="Riley R."/>
            <person name="Sitrit Y."/>
            <person name="Stielow J.B."/>
            <person name="Szollosi G."/>
            <person name="Zifcakova L."/>
            <person name="Stursova M."/>
            <person name="Spatafora J.W."/>
            <person name="Tedersoo L."/>
            <person name="Vaario L.M."/>
            <person name="Yamada A."/>
            <person name="Yan M."/>
            <person name="Wang P."/>
            <person name="Xu J."/>
            <person name="Bruns T."/>
            <person name="Baldrian P."/>
            <person name="Vilgalys R."/>
            <person name="Dunand C."/>
            <person name="Henrissat B."/>
            <person name="Grigoriev I.V."/>
            <person name="Hibbett D."/>
            <person name="Nagy L.G."/>
            <person name="Martin F.M."/>
        </authorList>
    </citation>
    <scope>NUCLEOTIDE SEQUENCE</scope>
    <source>
        <strain evidence="10">UH-Tt-Lm1</strain>
    </source>
</reference>
<dbReference type="Gene3D" id="3.40.50.10810">
    <property type="entry name" value="Tandem AAA-ATPase domain"/>
    <property type="match status" value="1"/>
</dbReference>
<keyword evidence="5" id="KW-0862">Zinc</keyword>
<dbReference type="OrthoDB" id="448448at2759"/>
<dbReference type="InterPro" id="IPR049730">
    <property type="entry name" value="SNF2/RAD54-like_C"/>
</dbReference>
<organism evidence="10 11">
    <name type="scientific">Thelephora terrestris</name>
    <dbReference type="NCBI Taxonomy" id="56493"/>
    <lineage>
        <taxon>Eukaryota</taxon>
        <taxon>Fungi</taxon>
        <taxon>Dikarya</taxon>
        <taxon>Basidiomycota</taxon>
        <taxon>Agaricomycotina</taxon>
        <taxon>Agaricomycetes</taxon>
        <taxon>Thelephorales</taxon>
        <taxon>Thelephoraceae</taxon>
        <taxon>Thelephora</taxon>
    </lineage>
</organism>
<dbReference type="CDD" id="cd17919">
    <property type="entry name" value="DEXHc_Snf"/>
    <property type="match status" value="1"/>
</dbReference>
<evidence type="ECO:0000256" key="6">
    <source>
        <dbReference type="ARBA" id="ARBA00022840"/>
    </source>
</evidence>
<feature type="region of interest" description="Disordered" evidence="7">
    <location>
        <begin position="15"/>
        <end position="83"/>
    </location>
</feature>
<dbReference type="PANTHER" id="PTHR10799">
    <property type="entry name" value="SNF2/RAD54 HELICASE FAMILY"/>
    <property type="match status" value="1"/>
</dbReference>
<evidence type="ECO:0000256" key="2">
    <source>
        <dbReference type="ARBA" id="ARBA00022741"/>
    </source>
</evidence>
<dbReference type="InterPro" id="IPR014001">
    <property type="entry name" value="Helicase_ATP-bd"/>
</dbReference>
<feature type="domain" description="Helicase ATP-binding" evidence="8">
    <location>
        <begin position="174"/>
        <end position="341"/>
    </location>
</feature>
<dbReference type="InterPro" id="IPR001965">
    <property type="entry name" value="Znf_PHD"/>
</dbReference>
<dbReference type="Gene3D" id="3.30.40.10">
    <property type="entry name" value="Zinc/RING finger domain, C3HC4 (zinc finger)"/>
    <property type="match status" value="1"/>
</dbReference>
<dbReference type="InterPro" id="IPR027417">
    <property type="entry name" value="P-loop_NTPase"/>
</dbReference>
<dbReference type="GO" id="GO:0005524">
    <property type="term" value="F:ATP binding"/>
    <property type="evidence" value="ECO:0007669"/>
    <property type="project" value="InterPro"/>
</dbReference>
<dbReference type="GO" id="GO:0008270">
    <property type="term" value="F:zinc ion binding"/>
    <property type="evidence" value="ECO:0007669"/>
    <property type="project" value="UniProtKB-KW"/>
</dbReference>
<dbReference type="SUPFAM" id="SSF57903">
    <property type="entry name" value="FYVE/PHD zinc finger"/>
    <property type="match status" value="1"/>
</dbReference>